<gene>
    <name evidence="2" type="ORF">A0H81_00138</name>
</gene>
<keyword evidence="3" id="KW-1185">Reference proteome</keyword>
<dbReference type="AlphaFoldDB" id="A0A1C7MQG5"/>
<feature type="region of interest" description="Disordered" evidence="1">
    <location>
        <begin position="183"/>
        <end position="211"/>
    </location>
</feature>
<reference evidence="2 3" key="1">
    <citation type="submission" date="2016-03" db="EMBL/GenBank/DDBJ databases">
        <title>Whole genome sequencing of Grifola frondosa 9006-11.</title>
        <authorList>
            <person name="Min B."/>
            <person name="Park H."/>
            <person name="Kim J.-G."/>
            <person name="Cho H."/>
            <person name="Oh Y.-L."/>
            <person name="Kong W.-S."/>
            <person name="Choi I.-G."/>
        </authorList>
    </citation>
    <scope>NUCLEOTIDE SEQUENCE [LARGE SCALE GENOMIC DNA]</scope>
    <source>
        <strain evidence="2 3">9006-11</strain>
    </source>
</reference>
<evidence type="ECO:0000313" key="3">
    <source>
        <dbReference type="Proteomes" id="UP000092993"/>
    </source>
</evidence>
<dbReference type="EMBL" id="LUGG01000001">
    <property type="protein sequence ID" value="OBZ79121.1"/>
    <property type="molecule type" value="Genomic_DNA"/>
</dbReference>
<organism evidence="2 3">
    <name type="scientific">Grifola frondosa</name>
    <name type="common">Maitake</name>
    <name type="synonym">Polyporus frondosus</name>
    <dbReference type="NCBI Taxonomy" id="5627"/>
    <lineage>
        <taxon>Eukaryota</taxon>
        <taxon>Fungi</taxon>
        <taxon>Dikarya</taxon>
        <taxon>Basidiomycota</taxon>
        <taxon>Agaricomycotina</taxon>
        <taxon>Agaricomycetes</taxon>
        <taxon>Polyporales</taxon>
        <taxon>Grifolaceae</taxon>
        <taxon>Grifola</taxon>
    </lineage>
</organism>
<protein>
    <submittedName>
        <fullName evidence="2">Uncharacterized protein</fullName>
    </submittedName>
</protein>
<evidence type="ECO:0000313" key="2">
    <source>
        <dbReference type="EMBL" id="OBZ79121.1"/>
    </source>
</evidence>
<evidence type="ECO:0000256" key="1">
    <source>
        <dbReference type="SAM" id="MobiDB-lite"/>
    </source>
</evidence>
<accession>A0A1C7MQG5</accession>
<name>A0A1C7MQG5_GRIFR</name>
<sequence>MFNPALVPDFLKGRQVARLWIRDLIHGFSLYDSSGPLLITIPEIVTLSFMLECLGADADIKPAHVKSQEFKEHEKCLSGESSSFSPHDQASGVIPAVQYFLYAQINNGIIHSFPLSEYINAKEWRHLLRALWRTDQTTAELIHLQDEVRIKVDAVMIPGNLRSIKFETLDKLPSLLAFTPPRASRRTPAPFPTEWMPPKELLPPTTQTSVDSQVSGGIAEAAPVNGESPREVSAGQQQSVADEGQLDLALMDVQTSVSAQSKEEAMEDKIVAVIESAAAGQQNVAIEG</sequence>
<feature type="region of interest" description="Disordered" evidence="1">
    <location>
        <begin position="221"/>
        <end position="240"/>
    </location>
</feature>
<proteinExistence type="predicted"/>
<comment type="caution">
    <text evidence="2">The sequence shown here is derived from an EMBL/GenBank/DDBJ whole genome shotgun (WGS) entry which is preliminary data.</text>
</comment>
<dbReference type="Proteomes" id="UP000092993">
    <property type="component" value="Unassembled WGS sequence"/>
</dbReference>